<dbReference type="PANTHER" id="PTHR30177:SF4">
    <property type="entry name" value="OSMOPROTECTANT IMPORT PERMEASE PROTEIN OSMW"/>
    <property type="match status" value="1"/>
</dbReference>
<dbReference type="GO" id="GO:0006865">
    <property type="term" value="P:amino acid transport"/>
    <property type="evidence" value="ECO:0007669"/>
    <property type="project" value="UniProtKB-KW"/>
</dbReference>
<feature type="transmembrane region" description="Helical" evidence="8">
    <location>
        <begin position="6"/>
        <end position="25"/>
    </location>
</feature>
<dbReference type="Pfam" id="PF00528">
    <property type="entry name" value="BPD_transp_1"/>
    <property type="match status" value="1"/>
</dbReference>
<dbReference type="InterPro" id="IPR000515">
    <property type="entry name" value="MetI-like"/>
</dbReference>
<name>A0A060M122_9BACI</name>
<evidence type="ECO:0000256" key="5">
    <source>
        <dbReference type="ARBA" id="ARBA00022970"/>
    </source>
</evidence>
<dbReference type="InterPro" id="IPR051204">
    <property type="entry name" value="ABC_transp_perm/SBD"/>
</dbReference>
<dbReference type="FunFam" id="1.10.3720.10:FF:000001">
    <property type="entry name" value="Glycine betaine ABC transporter, permease"/>
    <property type="match status" value="1"/>
</dbReference>
<dbReference type="Proteomes" id="UP000027142">
    <property type="component" value="Chromosome"/>
</dbReference>
<dbReference type="Gene3D" id="1.10.3720.10">
    <property type="entry name" value="MetI-like"/>
    <property type="match status" value="1"/>
</dbReference>
<proteinExistence type="inferred from homology"/>
<evidence type="ECO:0000256" key="8">
    <source>
        <dbReference type="RuleBase" id="RU363032"/>
    </source>
</evidence>
<dbReference type="PROSITE" id="PS50928">
    <property type="entry name" value="ABC_TM1"/>
    <property type="match status" value="1"/>
</dbReference>
<dbReference type="RefSeq" id="WP_038482977.1">
    <property type="nucleotide sequence ID" value="NZ_CP003923.1"/>
</dbReference>
<accession>A0A060M122</accession>
<evidence type="ECO:0000256" key="2">
    <source>
        <dbReference type="ARBA" id="ARBA00007069"/>
    </source>
</evidence>
<evidence type="ECO:0000256" key="3">
    <source>
        <dbReference type="ARBA" id="ARBA00022448"/>
    </source>
</evidence>
<organism evidence="10 11">
    <name type="scientific">Shouchella lehensis G1</name>
    <dbReference type="NCBI Taxonomy" id="1246626"/>
    <lineage>
        <taxon>Bacteria</taxon>
        <taxon>Bacillati</taxon>
        <taxon>Bacillota</taxon>
        <taxon>Bacilli</taxon>
        <taxon>Bacillales</taxon>
        <taxon>Bacillaceae</taxon>
        <taxon>Shouchella</taxon>
    </lineage>
</organism>
<dbReference type="PATRIC" id="fig|1246626.3.peg.3157"/>
<dbReference type="STRING" id="1246626.BleG1_3166"/>
<protein>
    <submittedName>
        <fullName evidence="10">Choline transport system permease protein opuBB</fullName>
    </submittedName>
</protein>
<reference evidence="10 11" key="1">
    <citation type="journal article" date="2014" name="Gene">
        <title>A comparative genomic analysis of the alkalitolerant soil bacterium Bacillus lehensis G1.</title>
        <authorList>
            <person name="Noor Y.M."/>
            <person name="Samsulrizal N.H."/>
            <person name="Jema'on N.A."/>
            <person name="Low K.O."/>
            <person name="Ramli A.N."/>
            <person name="Alias N.I."/>
            <person name="Damis S.I."/>
            <person name="Fuzi S.F."/>
            <person name="Isa M.N."/>
            <person name="Murad A.M."/>
            <person name="Raih M.F."/>
            <person name="Bakar F.D."/>
            <person name="Najimudin N."/>
            <person name="Mahadi N.M."/>
            <person name="Illias R.M."/>
        </authorList>
    </citation>
    <scope>NUCLEOTIDE SEQUENCE [LARGE SCALE GENOMIC DNA]</scope>
    <source>
        <strain evidence="10 11">G1</strain>
    </source>
</reference>
<comment type="similarity">
    <text evidence="2">Belongs to the binding-protein-dependent transport system permease family. CysTW subfamily.</text>
</comment>
<feature type="transmembrane region" description="Helical" evidence="8">
    <location>
        <begin position="46"/>
        <end position="72"/>
    </location>
</feature>
<feature type="transmembrane region" description="Helical" evidence="8">
    <location>
        <begin position="207"/>
        <end position="227"/>
    </location>
</feature>
<dbReference type="EMBL" id="CP003923">
    <property type="protein sequence ID" value="AIC95730.1"/>
    <property type="molecule type" value="Genomic_DNA"/>
</dbReference>
<feature type="domain" description="ABC transmembrane type-1" evidence="9">
    <location>
        <begin position="46"/>
        <end position="227"/>
    </location>
</feature>
<keyword evidence="4 8" id="KW-0812">Transmembrane</keyword>
<dbReference type="HOGENOM" id="CLU_046113_7_0_9"/>
<dbReference type="AlphaFoldDB" id="A0A060M122"/>
<keyword evidence="3 8" id="KW-0813">Transport</keyword>
<sequence length="254" mass="27460">MKTQAIVTNCVRILLFSLVAVFLYWTASEGMYVHLYESSGEFFRLLGEHVALVLVSSFVAVLVALPLAIFVTRPKFRRAEWITSNVANLAQTIPSLAVVALMIGILGIGFVPAVFALFIYSVLPIFRNAAAGFSSVNPDLIDAGRGMGMKPIDIFFKVEVPNAAYAIIGGLRTAIVLNVGTAAFAYFIGGGGLGLWIFTGIELYDNSYLISGAVPVTLLAIFFDYLLRGVERLLTPKGMRVSKKQAHLKTTATA</sequence>
<dbReference type="KEGG" id="ble:BleG1_3166"/>
<evidence type="ECO:0000256" key="7">
    <source>
        <dbReference type="ARBA" id="ARBA00023136"/>
    </source>
</evidence>
<comment type="subcellular location">
    <subcellularLocation>
        <location evidence="1 8">Cell membrane</location>
        <topology evidence="1 8">Multi-pass membrane protein</topology>
    </subcellularLocation>
</comment>
<dbReference type="SUPFAM" id="SSF161098">
    <property type="entry name" value="MetI-like"/>
    <property type="match status" value="1"/>
</dbReference>
<evidence type="ECO:0000256" key="4">
    <source>
        <dbReference type="ARBA" id="ARBA00022692"/>
    </source>
</evidence>
<dbReference type="GO" id="GO:0055085">
    <property type="term" value="P:transmembrane transport"/>
    <property type="evidence" value="ECO:0007669"/>
    <property type="project" value="InterPro"/>
</dbReference>
<feature type="transmembrane region" description="Helical" evidence="8">
    <location>
        <begin position="175"/>
        <end position="201"/>
    </location>
</feature>
<dbReference type="eggNOG" id="COG1174">
    <property type="taxonomic scope" value="Bacteria"/>
</dbReference>
<keyword evidence="11" id="KW-1185">Reference proteome</keyword>
<evidence type="ECO:0000313" key="11">
    <source>
        <dbReference type="Proteomes" id="UP000027142"/>
    </source>
</evidence>
<keyword evidence="7 8" id="KW-0472">Membrane</keyword>
<keyword evidence="6 8" id="KW-1133">Transmembrane helix</keyword>
<dbReference type="GO" id="GO:0005886">
    <property type="term" value="C:plasma membrane"/>
    <property type="evidence" value="ECO:0007669"/>
    <property type="project" value="UniProtKB-SubCell"/>
</dbReference>
<evidence type="ECO:0000256" key="6">
    <source>
        <dbReference type="ARBA" id="ARBA00022989"/>
    </source>
</evidence>
<evidence type="ECO:0000259" key="9">
    <source>
        <dbReference type="PROSITE" id="PS50928"/>
    </source>
</evidence>
<gene>
    <name evidence="10" type="ORF">BleG1_3166</name>
</gene>
<dbReference type="InterPro" id="IPR035906">
    <property type="entry name" value="MetI-like_sf"/>
</dbReference>
<dbReference type="CDD" id="cd06261">
    <property type="entry name" value="TM_PBP2"/>
    <property type="match status" value="1"/>
</dbReference>
<feature type="transmembrane region" description="Helical" evidence="8">
    <location>
        <begin position="92"/>
        <end position="120"/>
    </location>
</feature>
<dbReference type="PANTHER" id="PTHR30177">
    <property type="entry name" value="GLYCINE BETAINE/L-PROLINE TRANSPORT SYSTEM PERMEASE PROTEIN PROW"/>
    <property type="match status" value="1"/>
</dbReference>
<keyword evidence="5" id="KW-0029">Amino-acid transport</keyword>
<evidence type="ECO:0000256" key="1">
    <source>
        <dbReference type="ARBA" id="ARBA00004651"/>
    </source>
</evidence>
<dbReference type="GO" id="GO:0031460">
    <property type="term" value="P:glycine betaine transport"/>
    <property type="evidence" value="ECO:0007669"/>
    <property type="project" value="TreeGrafter"/>
</dbReference>
<evidence type="ECO:0000313" key="10">
    <source>
        <dbReference type="EMBL" id="AIC95730.1"/>
    </source>
</evidence>